<dbReference type="KEGG" id="ahel:Q31a_55030"/>
<sequence length="334" mass="37187">MNPRASARVPSEPDQGHRLVRDQASRLRQLAIPSAGPAKRATLHAPVSDTFSVKPKTAKPRCILISELPENRHAIRLAWELAQAAADCDQRALLIDLSPVGSQLPAVLASDQVFASIVPQPLWSDSTTGRELASWESSPQQAIDVIAQPMGPYPTEEQMRKIGHQFVRRLEAAPLAAGASNGPVPWHTVILLTDARTAPRDSIYWQLADDIVLLAPHEDPEDATLLPILSASLPQLPVRQRRLLLRKQPWRVRQLLLPPSHSRRQFKQSKLATTWLATGLLLEQFQITWPDSSPRNSSASWRSKLARRSLANLATQLWNELEETPLKLSFRQAS</sequence>
<keyword evidence="2" id="KW-1185">Reference proteome</keyword>
<gene>
    <name evidence="1" type="ORF">Q31a_55030</name>
</gene>
<evidence type="ECO:0000313" key="1">
    <source>
        <dbReference type="EMBL" id="QDV27116.1"/>
    </source>
</evidence>
<dbReference type="EMBL" id="CP036298">
    <property type="protein sequence ID" value="QDV27116.1"/>
    <property type="molecule type" value="Genomic_DNA"/>
</dbReference>
<proteinExistence type="predicted"/>
<organism evidence="1 2">
    <name type="scientific">Aureliella helgolandensis</name>
    <dbReference type="NCBI Taxonomy" id="2527968"/>
    <lineage>
        <taxon>Bacteria</taxon>
        <taxon>Pseudomonadati</taxon>
        <taxon>Planctomycetota</taxon>
        <taxon>Planctomycetia</taxon>
        <taxon>Pirellulales</taxon>
        <taxon>Pirellulaceae</taxon>
        <taxon>Aureliella</taxon>
    </lineage>
</organism>
<protein>
    <submittedName>
        <fullName evidence="1">Uncharacterized protein</fullName>
    </submittedName>
</protein>
<dbReference type="RefSeq" id="WP_145084003.1">
    <property type="nucleotide sequence ID" value="NZ_CP036298.1"/>
</dbReference>
<dbReference type="Proteomes" id="UP000318017">
    <property type="component" value="Chromosome"/>
</dbReference>
<dbReference type="AlphaFoldDB" id="A0A518GEU0"/>
<name>A0A518GEU0_9BACT</name>
<reference evidence="1 2" key="1">
    <citation type="submission" date="2019-02" db="EMBL/GenBank/DDBJ databases">
        <title>Deep-cultivation of Planctomycetes and their phenomic and genomic characterization uncovers novel biology.</title>
        <authorList>
            <person name="Wiegand S."/>
            <person name="Jogler M."/>
            <person name="Boedeker C."/>
            <person name="Pinto D."/>
            <person name="Vollmers J."/>
            <person name="Rivas-Marin E."/>
            <person name="Kohn T."/>
            <person name="Peeters S.H."/>
            <person name="Heuer A."/>
            <person name="Rast P."/>
            <person name="Oberbeckmann S."/>
            <person name="Bunk B."/>
            <person name="Jeske O."/>
            <person name="Meyerdierks A."/>
            <person name="Storesund J.E."/>
            <person name="Kallscheuer N."/>
            <person name="Luecker S."/>
            <person name="Lage O.M."/>
            <person name="Pohl T."/>
            <person name="Merkel B.J."/>
            <person name="Hornburger P."/>
            <person name="Mueller R.-W."/>
            <person name="Bruemmer F."/>
            <person name="Labrenz M."/>
            <person name="Spormann A.M."/>
            <person name="Op den Camp H."/>
            <person name="Overmann J."/>
            <person name="Amann R."/>
            <person name="Jetten M.S.M."/>
            <person name="Mascher T."/>
            <person name="Medema M.H."/>
            <person name="Devos D.P."/>
            <person name="Kaster A.-K."/>
            <person name="Ovreas L."/>
            <person name="Rohde M."/>
            <person name="Galperin M.Y."/>
            <person name="Jogler C."/>
        </authorList>
    </citation>
    <scope>NUCLEOTIDE SEQUENCE [LARGE SCALE GENOMIC DNA]</scope>
    <source>
        <strain evidence="1 2">Q31a</strain>
    </source>
</reference>
<accession>A0A518GEU0</accession>
<evidence type="ECO:0000313" key="2">
    <source>
        <dbReference type="Proteomes" id="UP000318017"/>
    </source>
</evidence>